<evidence type="ECO:0000256" key="1">
    <source>
        <dbReference type="SAM" id="SignalP"/>
    </source>
</evidence>
<feature type="domain" description="DUF3131" evidence="2">
    <location>
        <begin position="255"/>
        <end position="613"/>
    </location>
</feature>
<dbReference type="Pfam" id="PF11329">
    <property type="entry name" value="DUF3131"/>
    <property type="match status" value="1"/>
</dbReference>
<name>A0A1G9EWT8_9BACT</name>
<dbReference type="RefSeq" id="WP_092159438.1">
    <property type="nucleotide sequence ID" value="NZ_FNGA01000002.1"/>
</dbReference>
<keyword evidence="4" id="KW-1185">Reference proteome</keyword>
<organism evidence="3 4">
    <name type="scientific">Maridesulfovibrio ferrireducens</name>
    <dbReference type="NCBI Taxonomy" id="246191"/>
    <lineage>
        <taxon>Bacteria</taxon>
        <taxon>Pseudomonadati</taxon>
        <taxon>Thermodesulfobacteriota</taxon>
        <taxon>Desulfovibrionia</taxon>
        <taxon>Desulfovibrionales</taxon>
        <taxon>Desulfovibrionaceae</taxon>
        <taxon>Maridesulfovibrio</taxon>
    </lineage>
</organism>
<sequence length="627" mass="68837">MKIFRILTVTFAICLMSAISAMAAFDGLGQLVSSPTFAEAVALYKNGKFEPSAMILQDLAENMRGLSPEVSGIVFVMASRAAENAGNARAYESWGMATARFARAGMSWNEVRKNLDQQLEMARLGAAGPAAVGAGQAPGFAGPAVSLPPEAGRMATAWELFGLKNYIRPSTGLRREKTADQIWNNMGDAGQGAITVIPYSEGVWGPNISGTSTPPIVKTTEVPRNHSSAAAAATIAAAKDSTSSKPALSETYRDAARLAWSYFQRNYQPSTGLYNGLDLYSITTVWEIGSSLAALNAAYELELINGDEFKQRAGLMMQTLSSMDLYNNELPNKLYFAESARMVGEDQKPTSSGIGWVGPDVARLLLWLKKTATLHPEFKSTVEKIFKRMRTEKLVTNGLIYSMNVYAGKEILTVVNGFGYGSYAAECLKPWGFNAWASSDYRKTLGYKNMLGVKVPFDKSAKALLSSKPFVLTLMEFGKSDNEQDKLIRRIYEVQEARYKKTKTITSASDGRLDRAPWFATSAIIAEKGEKTWQCISPYSEKPIKLFWSSTAMAFGWDALYNTAYTRMLIENLYPLKEQGKGFYAGKYETEGTNKALTLETNALILEAAMYRKMSGTITPTSNKNRK</sequence>
<reference evidence="4" key="1">
    <citation type="submission" date="2016-10" db="EMBL/GenBank/DDBJ databases">
        <authorList>
            <person name="Varghese N."/>
            <person name="Submissions S."/>
        </authorList>
    </citation>
    <scope>NUCLEOTIDE SEQUENCE [LARGE SCALE GENOMIC DNA]</scope>
    <source>
        <strain evidence="4">DSM 16995</strain>
    </source>
</reference>
<dbReference type="STRING" id="246191.SAMN05660337_1295"/>
<dbReference type="InterPro" id="IPR021478">
    <property type="entry name" value="DUF3131"/>
</dbReference>
<dbReference type="Proteomes" id="UP000199053">
    <property type="component" value="Unassembled WGS sequence"/>
</dbReference>
<feature type="chain" id="PRO_5011557896" description="DUF3131 domain-containing protein" evidence="1">
    <location>
        <begin position="24"/>
        <end position="627"/>
    </location>
</feature>
<evidence type="ECO:0000259" key="2">
    <source>
        <dbReference type="Pfam" id="PF11329"/>
    </source>
</evidence>
<accession>A0A1G9EWT8</accession>
<dbReference type="AlphaFoldDB" id="A0A1G9EWT8"/>
<evidence type="ECO:0000313" key="3">
    <source>
        <dbReference type="EMBL" id="SDK80553.1"/>
    </source>
</evidence>
<dbReference type="EMBL" id="FNGA01000002">
    <property type="protein sequence ID" value="SDK80553.1"/>
    <property type="molecule type" value="Genomic_DNA"/>
</dbReference>
<evidence type="ECO:0000313" key="4">
    <source>
        <dbReference type="Proteomes" id="UP000199053"/>
    </source>
</evidence>
<dbReference type="OrthoDB" id="5439402at2"/>
<proteinExistence type="predicted"/>
<keyword evidence="1" id="KW-0732">Signal</keyword>
<gene>
    <name evidence="3" type="ORF">SAMN05660337_1295</name>
</gene>
<feature type="signal peptide" evidence="1">
    <location>
        <begin position="1"/>
        <end position="23"/>
    </location>
</feature>
<protein>
    <recommendedName>
        <fullName evidence="2">DUF3131 domain-containing protein</fullName>
    </recommendedName>
</protein>
<dbReference type="Gene3D" id="1.50.10.140">
    <property type="match status" value="1"/>
</dbReference>